<evidence type="ECO:0000313" key="2">
    <source>
        <dbReference type="EMBL" id="HJA79082.1"/>
    </source>
</evidence>
<dbReference type="Pfam" id="PF20335">
    <property type="entry name" value="DUF6630"/>
    <property type="match status" value="1"/>
</dbReference>
<proteinExistence type="predicted"/>
<evidence type="ECO:0000259" key="1">
    <source>
        <dbReference type="Pfam" id="PF20335"/>
    </source>
</evidence>
<organism evidence="2 3">
    <name type="scientific">Candidatus Desulfovibrio intestinavium</name>
    <dbReference type="NCBI Taxonomy" id="2838534"/>
    <lineage>
        <taxon>Bacteria</taxon>
        <taxon>Pseudomonadati</taxon>
        <taxon>Thermodesulfobacteriota</taxon>
        <taxon>Desulfovibrionia</taxon>
        <taxon>Desulfovibrionales</taxon>
        <taxon>Desulfovibrionaceae</taxon>
        <taxon>Desulfovibrio</taxon>
    </lineage>
</organism>
<dbReference type="EMBL" id="DWZD01000039">
    <property type="protein sequence ID" value="HJA79082.1"/>
    <property type="molecule type" value="Genomic_DNA"/>
</dbReference>
<dbReference type="Proteomes" id="UP000823821">
    <property type="component" value="Unassembled WGS sequence"/>
</dbReference>
<reference evidence="2" key="2">
    <citation type="submission" date="2021-04" db="EMBL/GenBank/DDBJ databases">
        <authorList>
            <person name="Gilroy R."/>
        </authorList>
    </citation>
    <scope>NUCLEOTIDE SEQUENCE</scope>
    <source>
        <strain evidence="2">5032</strain>
    </source>
</reference>
<reference evidence="2" key="1">
    <citation type="journal article" date="2021" name="PeerJ">
        <title>Extensive microbial diversity within the chicken gut microbiome revealed by metagenomics and culture.</title>
        <authorList>
            <person name="Gilroy R."/>
            <person name="Ravi A."/>
            <person name="Getino M."/>
            <person name="Pursley I."/>
            <person name="Horton D.L."/>
            <person name="Alikhan N.F."/>
            <person name="Baker D."/>
            <person name="Gharbi K."/>
            <person name="Hall N."/>
            <person name="Watson M."/>
            <person name="Adriaenssens E.M."/>
            <person name="Foster-Nyarko E."/>
            <person name="Jarju S."/>
            <person name="Secka A."/>
            <person name="Antonio M."/>
            <person name="Oren A."/>
            <person name="Chaudhuri R.R."/>
            <person name="La Ragione R."/>
            <person name="Hildebrand F."/>
            <person name="Pallen M.J."/>
        </authorList>
    </citation>
    <scope>NUCLEOTIDE SEQUENCE</scope>
    <source>
        <strain evidence="2">5032</strain>
    </source>
</reference>
<dbReference type="AlphaFoldDB" id="A0A9D2HMR4"/>
<gene>
    <name evidence="2" type="ORF">H9784_05850</name>
</gene>
<feature type="domain" description="DUF6630" evidence="1">
    <location>
        <begin position="188"/>
        <end position="341"/>
    </location>
</feature>
<accession>A0A9D2HMR4</accession>
<name>A0A9D2HMR4_9BACT</name>
<sequence>MNASPHFPDAATVACRRSFRKAAFPQSVVHHGERHAHLLCEKGTARQTLSQRDHQRRPVHVFSGKYRTPDAETLRAAHAFTECGRDMDDDTDDEYVCKEGRFYIPKSIYVGEMIKPGEVFDVYFVVLCGDEVELRHLYNDRPWHETVGRDTEVTDPAVIAKIERTIALYKEENMPKKPEPVLISRKALLRFLTLLGVADAEDLAEKIHTAATKPAESAALLNEFGIKETYSGWHLDVLRRALRDRKRLDWVDWNEAPEEVLASLCALLPPGAGDHLSSRDHDEDADPAEVLRDSKPLLHALYGLTILLWDTGGDEYVFMAVPSAKQSEAFAAASDLGIPLQQVEDVFSQE</sequence>
<protein>
    <recommendedName>
        <fullName evidence="1">DUF6630 domain-containing protein</fullName>
    </recommendedName>
</protein>
<comment type="caution">
    <text evidence="2">The sequence shown here is derived from an EMBL/GenBank/DDBJ whole genome shotgun (WGS) entry which is preliminary data.</text>
</comment>
<evidence type="ECO:0000313" key="3">
    <source>
        <dbReference type="Proteomes" id="UP000823821"/>
    </source>
</evidence>
<dbReference type="InterPro" id="IPR046582">
    <property type="entry name" value="DUF6630"/>
</dbReference>